<name>A0AAE0N5I3_9PEZI</name>
<dbReference type="AlphaFoldDB" id="A0AAE0N5I3"/>
<reference evidence="1" key="2">
    <citation type="submission" date="2023-06" db="EMBL/GenBank/DDBJ databases">
        <authorList>
            <consortium name="Lawrence Berkeley National Laboratory"/>
            <person name="Haridas S."/>
            <person name="Hensen N."/>
            <person name="Bonometti L."/>
            <person name="Westerberg I."/>
            <person name="Brannstrom I.O."/>
            <person name="Guillou S."/>
            <person name="Cros-Aarteil S."/>
            <person name="Calhoun S."/>
            <person name="Kuo A."/>
            <person name="Mondo S."/>
            <person name="Pangilinan J."/>
            <person name="Riley R."/>
            <person name="Labutti K."/>
            <person name="Andreopoulos B."/>
            <person name="Lipzen A."/>
            <person name="Chen C."/>
            <person name="Yanf M."/>
            <person name="Daum C."/>
            <person name="Ng V."/>
            <person name="Clum A."/>
            <person name="Steindorff A."/>
            <person name="Ohm R."/>
            <person name="Martin F."/>
            <person name="Silar P."/>
            <person name="Natvig D."/>
            <person name="Lalanne C."/>
            <person name="Gautier V."/>
            <person name="Ament-Velasquez S.L."/>
            <person name="Kruys A."/>
            <person name="Hutchinson M.I."/>
            <person name="Powell A.J."/>
            <person name="Barry K."/>
            <person name="Miller A.N."/>
            <person name="Grigoriev I.V."/>
            <person name="Debuchy R."/>
            <person name="Gladieux P."/>
            <person name="Thoren M.H."/>
            <person name="Johannesson H."/>
        </authorList>
    </citation>
    <scope>NUCLEOTIDE SEQUENCE</scope>
    <source>
        <strain evidence="1">CBS 958.72</strain>
    </source>
</reference>
<protein>
    <submittedName>
        <fullName evidence="1">Uncharacterized protein</fullName>
    </submittedName>
</protein>
<dbReference type="Proteomes" id="UP001287356">
    <property type="component" value="Unassembled WGS sequence"/>
</dbReference>
<proteinExistence type="predicted"/>
<dbReference type="EMBL" id="JAULSN010000005">
    <property type="protein sequence ID" value="KAK3371562.1"/>
    <property type="molecule type" value="Genomic_DNA"/>
</dbReference>
<evidence type="ECO:0000313" key="2">
    <source>
        <dbReference type="Proteomes" id="UP001287356"/>
    </source>
</evidence>
<keyword evidence="2" id="KW-1185">Reference proteome</keyword>
<organism evidence="1 2">
    <name type="scientific">Lasiosphaeria ovina</name>
    <dbReference type="NCBI Taxonomy" id="92902"/>
    <lineage>
        <taxon>Eukaryota</taxon>
        <taxon>Fungi</taxon>
        <taxon>Dikarya</taxon>
        <taxon>Ascomycota</taxon>
        <taxon>Pezizomycotina</taxon>
        <taxon>Sordariomycetes</taxon>
        <taxon>Sordariomycetidae</taxon>
        <taxon>Sordariales</taxon>
        <taxon>Lasiosphaeriaceae</taxon>
        <taxon>Lasiosphaeria</taxon>
    </lineage>
</organism>
<accession>A0AAE0N5I3</accession>
<gene>
    <name evidence="1" type="ORF">B0T24DRAFT_629499</name>
</gene>
<evidence type="ECO:0000313" key="1">
    <source>
        <dbReference type="EMBL" id="KAK3371562.1"/>
    </source>
</evidence>
<reference evidence="1" key="1">
    <citation type="journal article" date="2023" name="Mol. Phylogenet. Evol.">
        <title>Genome-scale phylogeny and comparative genomics of the fungal order Sordariales.</title>
        <authorList>
            <person name="Hensen N."/>
            <person name="Bonometti L."/>
            <person name="Westerberg I."/>
            <person name="Brannstrom I.O."/>
            <person name="Guillou S."/>
            <person name="Cros-Aarteil S."/>
            <person name="Calhoun S."/>
            <person name="Haridas S."/>
            <person name="Kuo A."/>
            <person name="Mondo S."/>
            <person name="Pangilinan J."/>
            <person name="Riley R."/>
            <person name="LaButti K."/>
            <person name="Andreopoulos B."/>
            <person name="Lipzen A."/>
            <person name="Chen C."/>
            <person name="Yan M."/>
            <person name="Daum C."/>
            <person name="Ng V."/>
            <person name="Clum A."/>
            <person name="Steindorff A."/>
            <person name="Ohm R.A."/>
            <person name="Martin F."/>
            <person name="Silar P."/>
            <person name="Natvig D.O."/>
            <person name="Lalanne C."/>
            <person name="Gautier V."/>
            <person name="Ament-Velasquez S.L."/>
            <person name="Kruys A."/>
            <person name="Hutchinson M.I."/>
            <person name="Powell A.J."/>
            <person name="Barry K."/>
            <person name="Miller A.N."/>
            <person name="Grigoriev I.V."/>
            <person name="Debuchy R."/>
            <person name="Gladieux P."/>
            <person name="Hiltunen Thoren M."/>
            <person name="Johannesson H."/>
        </authorList>
    </citation>
    <scope>NUCLEOTIDE SEQUENCE</scope>
    <source>
        <strain evidence="1">CBS 958.72</strain>
    </source>
</reference>
<sequence>MEIWHLALPSLLLSLGLSPSFLVVWLYSPLSPRFPPCKVTCIGYIEVRYARYMSSLLNTGIDYLSDSFFISWDRRAWPPPLPPPPPKAIDRVLLHDTGYRIPHLPSWMARNLVCARQISNLIRTRPQKAPFEAEPEAERNGVEVEHVVCDCLTPFLAPFAGRWWTGGCGIEMG</sequence>
<comment type="caution">
    <text evidence="1">The sequence shown here is derived from an EMBL/GenBank/DDBJ whole genome shotgun (WGS) entry which is preliminary data.</text>
</comment>